<evidence type="ECO:0000256" key="5">
    <source>
        <dbReference type="ARBA" id="ARBA00023004"/>
    </source>
</evidence>
<dbReference type="GO" id="GO:0098796">
    <property type="term" value="C:membrane protein complex"/>
    <property type="evidence" value="ECO:0007669"/>
    <property type="project" value="UniProtKB-ARBA"/>
</dbReference>
<dbReference type="InterPro" id="IPR002023">
    <property type="entry name" value="NuoE-like"/>
</dbReference>
<dbReference type="NCBIfam" id="TIGR01958">
    <property type="entry name" value="nuoE_fam"/>
    <property type="match status" value="1"/>
</dbReference>
<dbReference type="GO" id="GO:0003954">
    <property type="term" value="F:NADH dehydrogenase activity"/>
    <property type="evidence" value="ECO:0007669"/>
    <property type="project" value="TreeGrafter"/>
</dbReference>
<dbReference type="EC" id="1.6.5.3" evidence="10"/>
<evidence type="ECO:0000256" key="4">
    <source>
        <dbReference type="ARBA" id="ARBA00022967"/>
    </source>
</evidence>
<gene>
    <name evidence="10" type="ORF">MNBD_ALPHA09-383</name>
</gene>
<sequence>MSVRRLAQVQPESFEFTAENQAWAKTEIGKYPEGRKASAVLALLWRAQAQNEYWLPEPAIRHVADMLGMAYIRVLEVATFYTMFNLEPVGRHFVQLCGTTPCWLCGADDLKAVCRKVIGEPGRVSADGAFSWTEVECLGACSNAPMVQINDDYYEDLTAESFEKLLEDLRAGRKVKTGSQTGRVSSEPLGGPFTLTELGKSKAKRKPASKPAKKAAPKPVKAPVTPATATERAPQLFTSAPTDGADDLKRISGVGPKLEGVLNGLGIYRFDQIAAWTAEHIAWVDARLKFKGRIERDDWIGQAKALARGGGEG</sequence>
<feature type="compositionally biased region" description="Low complexity" evidence="9">
    <location>
        <begin position="217"/>
        <end position="229"/>
    </location>
</feature>
<dbReference type="InterPro" id="IPR041921">
    <property type="entry name" value="NuoE_N"/>
</dbReference>
<evidence type="ECO:0000256" key="2">
    <source>
        <dbReference type="ARBA" id="ARBA00022714"/>
    </source>
</evidence>
<keyword evidence="7" id="KW-0520">NAD</keyword>
<feature type="region of interest" description="Disordered" evidence="9">
    <location>
        <begin position="176"/>
        <end position="244"/>
    </location>
</feature>
<keyword evidence="3" id="KW-0479">Metal-binding</keyword>
<dbReference type="NCBIfam" id="NF005724">
    <property type="entry name" value="PRK07539.1-4"/>
    <property type="match status" value="1"/>
</dbReference>
<dbReference type="GO" id="GO:0022890">
    <property type="term" value="F:inorganic cation transmembrane transporter activity"/>
    <property type="evidence" value="ECO:0007669"/>
    <property type="project" value="UniProtKB-ARBA"/>
</dbReference>
<dbReference type="FunFam" id="3.40.30.10:FF:000022">
    <property type="entry name" value="NADH dehydrogenase flavoprotein 2, mitochondrial"/>
    <property type="match status" value="1"/>
</dbReference>
<dbReference type="PANTHER" id="PTHR10371">
    <property type="entry name" value="NADH DEHYDROGENASE UBIQUINONE FLAVOPROTEIN 2, MITOCHONDRIAL"/>
    <property type="match status" value="1"/>
</dbReference>
<evidence type="ECO:0000256" key="1">
    <source>
        <dbReference type="ARBA" id="ARBA00010643"/>
    </source>
</evidence>
<dbReference type="Gene3D" id="1.10.150.20">
    <property type="entry name" value="5' to 3' exonuclease, C-terminal subdomain"/>
    <property type="match status" value="1"/>
</dbReference>
<evidence type="ECO:0000256" key="3">
    <source>
        <dbReference type="ARBA" id="ARBA00022723"/>
    </source>
</evidence>
<dbReference type="GO" id="GO:0051537">
    <property type="term" value="F:2 iron, 2 sulfur cluster binding"/>
    <property type="evidence" value="ECO:0007669"/>
    <property type="project" value="UniProtKB-KW"/>
</dbReference>
<dbReference type="InterPro" id="IPR042128">
    <property type="entry name" value="NuoE_dom"/>
</dbReference>
<dbReference type="Pfam" id="PF01257">
    <property type="entry name" value="2Fe-2S_thioredx"/>
    <property type="match status" value="1"/>
</dbReference>
<dbReference type="GO" id="GO:0031090">
    <property type="term" value="C:organelle membrane"/>
    <property type="evidence" value="ECO:0007669"/>
    <property type="project" value="UniProtKB-ARBA"/>
</dbReference>
<dbReference type="FunFam" id="1.10.10.1590:FF:000001">
    <property type="entry name" value="NADH-quinone oxidoreductase subunit E"/>
    <property type="match status" value="1"/>
</dbReference>
<evidence type="ECO:0000256" key="6">
    <source>
        <dbReference type="ARBA" id="ARBA00023014"/>
    </source>
</evidence>
<dbReference type="SUPFAM" id="SSF52833">
    <property type="entry name" value="Thioredoxin-like"/>
    <property type="match status" value="1"/>
</dbReference>
<evidence type="ECO:0000256" key="8">
    <source>
        <dbReference type="ARBA" id="ARBA00034078"/>
    </source>
</evidence>
<dbReference type="InterPro" id="IPR036249">
    <property type="entry name" value="Thioredoxin-like_sf"/>
</dbReference>
<dbReference type="GO" id="GO:0031967">
    <property type="term" value="C:organelle envelope"/>
    <property type="evidence" value="ECO:0007669"/>
    <property type="project" value="UniProtKB-ARBA"/>
</dbReference>
<keyword evidence="2" id="KW-0001">2Fe-2S</keyword>
<accession>A0A3B0TWP9</accession>
<proteinExistence type="inferred from homology"/>
<keyword evidence="10" id="KW-0830">Ubiquinone</keyword>
<protein>
    <submittedName>
        <fullName evidence="10">NADH-ubiquinone oxidoreductase chain E</fullName>
        <ecNumber evidence="10">1.6.5.3</ecNumber>
    </submittedName>
</protein>
<dbReference type="Gene3D" id="3.40.30.10">
    <property type="entry name" value="Glutaredoxin"/>
    <property type="match status" value="1"/>
</dbReference>
<dbReference type="EMBL" id="UOEM01000109">
    <property type="protein sequence ID" value="VAW17857.1"/>
    <property type="molecule type" value="Genomic_DNA"/>
</dbReference>
<organism evidence="10">
    <name type="scientific">hydrothermal vent metagenome</name>
    <dbReference type="NCBI Taxonomy" id="652676"/>
    <lineage>
        <taxon>unclassified sequences</taxon>
        <taxon>metagenomes</taxon>
        <taxon>ecological metagenomes</taxon>
    </lineage>
</organism>
<reference evidence="10" key="1">
    <citation type="submission" date="2018-06" db="EMBL/GenBank/DDBJ databases">
        <authorList>
            <person name="Zhirakovskaya E."/>
        </authorList>
    </citation>
    <scope>NUCLEOTIDE SEQUENCE</scope>
</reference>
<dbReference type="Gene3D" id="1.10.10.1590">
    <property type="entry name" value="NADH-quinone oxidoreductase subunit E"/>
    <property type="match status" value="1"/>
</dbReference>
<feature type="compositionally biased region" description="Basic residues" evidence="9">
    <location>
        <begin position="201"/>
        <end position="216"/>
    </location>
</feature>
<evidence type="ECO:0000256" key="9">
    <source>
        <dbReference type="SAM" id="MobiDB-lite"/>
    </source>
</evidence>
<keyword evidence="6" id="KW-0411">Iron-sulfur</keyword>
<evidence type="ECO:0000256" key="7">
    <source>
        <dbReference type="ARBA" id="ARBA00023027"/>
    </source>
</evidence>
<comment type="cofactor">
    <cofactor evidence="8">
        <name>[2Fe-2S] cluster</name>
        <dbReference type="ChEBI" id="CHEBI:190135"/>
    </cofactor>
</comment>
<dbReference type="AlphaFoldDB" id="A0A3B0TWP9"/>
<keyword evidence="4" id="KW-1278">Translocase</keyword>
<dbReference type="GO" id="GO:0008324">
    <property type="term" value="F:monoatomic cation transmembrane transporter activity"/>
    <property type="evidence" value="ECO:0007669"/>
    <property type="project" value="UniProtKB-ARBA"/>
</dbReference>
<dbReference type="GO" id="GO:0022804">
    <property type="term" value="F:active transmembrane transporter activity"/>
    <property type="evidence" value="ECO:0007669"/>
    <property type="project" value="UniProtKB-ARBA"/>
</dbReference>
<dbReference type="CDD" id="cd03064">
    <property type="entry name" value="TRX_Fd_NuoE"/>
    <property type="match status" value="1"/>
</dbReference>
<comment type="similarity">
    <text evidence="1">Belongs to the complex I 24 kDa subunit family.</text>
</comment>
<evidence type="ECO:0000313" key="10">
    <source>
        <dbReference type="EMBL" id="VAW17857.1"/>
    </source>
</evidence>
<dbReference type="GO" id="GO:0098662">
    <property type="term" value="P:inorganic cation transmembrane transport"/>
    <property type="evidence" value="ECO:0007669"/>
    <property type="project" value="UniProtKB-ARBA"/>
</dbReference>
<dbReference type="GO" id="GO:0046872">
    <property type="term" value="F:metal ion binding"/>
    <property type="evidence" value="ECO:0007669"/>
    <property type="project" value="UniProtKB-KW"/>
</dbReference>
<dbReference type="PROSITE" id="PS01099">
    <property type="entry name" value="COMPLEX1_24K"/>
    <property type="match status" value="1"/>
</dbReference>
<dbReference type="GO" id="GO:1902494">
    <property type="term" value="C:catalytic complex"/>
    <property type="evidence" value="ECO:0007669"/>
    <property type="project" value="UniProtKB-ARBA"/>
</dbReference>
<keyword evidence="10" id="KW-0560">Oxidoreductase</keyword>
<name>A0A3B0TWP9_9ZZZZ</name>
<dbReference type="PANTHER" id="PTHR10371:SF3">
    <property type="entry name" value="NADH DEHYDROGENASE [UBIQUINONE] FLAVOPROTEIN 2, MITOCHONDRIAL"/>
    <property type="match status" value="1"/>
</dbReference>
<keyword evidence="5" id="KW-0408">Iron</keyword>
<dbReference type="GO" id="GO:0005739">
    <property type="term" value="C:mitochondrion"/>
    <property type="evidence" value="ECO:0007669"/>
    <property type="project" value="UniProtKB-ARBA"/>
</dbReference>